<keyword evidence="2" id="KW-1185">Reference proteome</keyword>
<name>A0A2W7KRG5_9PROT</name>
<gene>
    <name evidence="1" type="ORF">C8P66_101392</name>
</gene>
<sequence>MATTDLIFSLGPNCRNAWNLRHQFKVDRAYPFDWWITPAKSMLSLLDRDRSFGVSREDLVISVPGPTGNTVYNRRLNLLHHHDFARVNNIVEVVTDAEIEQINAKYTALFARFWEDLDRAEHPVAVLNGIARGWPSGYLPGEADPALNGHIEPQALVDALRARLGAKLRVVIIDLGEESHQRLDGGDVVRLPDLGTRDELPEYLNWVEPVHVFREAYQRLGFAPALPPVS</sequence>
<reference evidence="1 2" key="1">
    <citation type="submission" date="2018-06" db="EMBL/GenBank/DDBJ databases">
        <title>Genomic Encyclopedia of Archaeal and Bacterial Type Strains, Phase II (KMG-II): from individual species to whole genera.</title>
        <authorList>
            <person name="Goeker M."/>
        </authorList>
    </citation>
    <scope>NUCLEOTIDE SEQUENCE [LARGE SCALE GENOMIC DNA]</scope>
    <source>
        <strain evidence="1 2">DSM 24525</strain>
    </source>
</reference>
<protein>
    <submittedName>
        <fullName evidence="1">Putative papain-like cysteine peptidase DUF1796</fullName>
    </submittedName>
</protein>
<evidence type="ECO:0000313" key="2">
    <source>
        <dbReference type="Proteomes" id="UP000249688"/>
    </source>
</evidence>
<dbReference type="EMBL" id="QKYU01000001">
    <property type="protein sequence ID" value="PZW51170.1"/>
    <property type="molecule type" value="Genomic_DNA"/>
</dbReference>
<comment type="caution">
    <text evidence="1">The sequence shown here is derived from an EMBL/GenBank/DDBJ whole genome shotgun (WGS) entry which is preliminary data.</text>
</comment>
<organism evidence="1 2">
    <name type="scientific">Humitalea rosea</name>
    <dbReference type="NCBI Taxonomy" id="990373"/>
    <lineage>
        <taxon>Bacteria</taxon>
        <taxon>Pseudomonadati</taxon>
        <taxon>Pseudomonadota</taxon>
        <taxon>Alphaproteobacteria</taxon>
        <taxon>Acetobacterales</taxon>
        <taxon>Roseomonadaceae</taxon>
        <taxon>Humitalea</taxon>
    </lineage>
</organism>
<accession>A0A2W7KRG5</accession>
<evidence type="ECO:0000313" key="1">
    <source>
        <dbReference type="EMBL" id="PZW51170.1"/>
    </source>
</evidence>
<dbReference type="Proteomes" id="UP000249688">
    <property type="component" value="Unassembled WGS sequence"/>
</dbReference>
<proteinExistence type="predicted"/>
<dbReference type="AlphaFoldDB" id="A0A2W7KRG5"/>